<proteinExistence type="predicted"/>
<protein>
    <recommendedName>
        <fullName evidence="3">Sensor of ECF-type sigma factor</fullName>
    </recommendedName>
</protein>
<accession>A0ABV2T9U4</accession>
<comment type="caution">
    <text evidence="1">The sequence shown here is derived from an EMBL/GenBank/DDBJ whole genome shotgun (WGS) entry which is preliminary data.</text>
</comment>
<name>A0ABV2T9U4_9BACT</name>
<keyword evidence="2" id="KW-1185">Reference proteome</keyword>
<reference evidence="1 2" key="1">
    <citation type="submission" date="2024-06" db="EMBL/GenBank/DDBJ databases">
        <title>Chitinophaga defluvii sp. nov., isolated from municipal sewage.</title>
        <authorList>
            <person name="Zhang L."/>
        </authorList>
    </citation>
    <scope>NUCLEOTIDE SEQUENCE [LARGE SCALE GENOMIC DNA]</scope>
    <source>
        <strain evidence="1 2">H8</strain>
    </source>
</reference>
<evidence type="ECO:0000313" key="2">
    <source>
        <dbReference type="Proteomes" id="UP001549749"/>
    </source>
</evidence>
<organism evidence="1 2">
    <name type="scientific">Chitinophaga defluvii</name>
    <dbReference type="NCBI Taxonomy" id="3163343"/>
    <lineage>
        <taxon>Bacteria</taxon>
        <taxon>Pseudomonadati</taxon>
        <taxon>Bacteroidota</taxon>
        <taxon>Chitinophagia</taxon>
        <taxon>Chitinophagales</taxon>
        <taxon>Chitinophagaceae</taxon>
        <taxon>Chitinophaga</taxon>
    </lineage>
</organism>
<dbReference type="Proteomes" id="UP001549749">
    <property type="component" value="Unassembled WGS sequence"/>
</dbReference>
<dbReference type="RefSeq" id="WP_354662370.1">
    <property type="nucleotide sequence ID" value="NZ_JBEXAC010000002.1"/>
</dbReference>
<evidence type="ECO:0000313" key="1">
    <source>
        <dbReference type="EMBL" id="MET6999809.1"/>
    </source>
</evidence>
<dbReference type="EMBL" id="JBEXAC010000002">
    <property type="protein sequence ID" value="MET6999809.1"/>
    <property type="molecule type" value="Genomic_DNA"/>
</dbReference>
<sequence length="161" mass="19223">MKHLYFIWILIGILFSSTLTGIAQENTEQSAKEKIKSLQVAYLAKKLDLTTEEAEKFWPVYNNYSHEVELLIADRRLKAKENRENIKNDDKAAREAIDKELNYEKKMLDIKTRYSREFMKVLPPKKAGNVFKGEKEFRSMMINQLRERQHNRIKDFKRNRP</sequence>
<gene>
    <name evidence="1" type="ORF">ABR189_20635</name>
</gene>
<evidence type="ECO:0008006" key="3">
    <source>
        <dbReference type="Google" id="ProtNLM"/>
    </source>
</evidence>